<dbReference type="SUPFAM" id="SSF81383">
    <property type="entry name" value="F-box domain"/>
    <property type="match status" value="1"/>
</dbReference>
<feature type="domain" description="F-box" evidence="2">
    <location>
        <begin position="22"/>
        <end position="51"/>
    </location>
</feature>
<dbReference type="InterPro" id="IPR001810">
    <property type="entry name" value="F-box_dom"/>
</dbReference>
<sequence>MLYSPPHNPVPHRKGREEDTAELPEELLAAVFGLLGSGDRKRFSLVSRRWLAAEAASRLRLALDARDPLLPAAPGILRRFSAVSKLALKCDRRADSVGDPALVLVARRLGPGLRRLKLRSLRAVTDDGVHALAAAGVNLRKLSVGSRAFGARGIEAALRSCTQLDELSVKRLRGLASSDPITVPGPRLQSLSMKELYNGQHFCCVTLVQFRDYQPPGLHHRMDIKPGTSAGLQGSYPVRAPLQETKAPSIAASPFQASVSKEATVPPQLNQTKGSNLQLMKRSSPPPCQT</sequence>
<dbReference type="PANTHER" id="PTHR16134:SF3">
    <property type="entry name" value="F-BOX DOMAIN-CONTAINING PROTEIN"/>
    <property type="match status" value="1"/>
</dbReference>
<feature type="compositionally biased region" description="Polar residues" evidence="1">
    <location>
        <begin position="255"/>
        <end position="278"/>
    </location>
</feature>
<evidence type="ECO:0000256" key="1">
    <source>
        <dbReference type="SAM" id="MobiDB-lite"/>
    </source>
</evidence>
<dbReference type="Pfam" id="PF00646">
    <property type="entry name" value="F-box"/>
    <property type="match status" value="1"/>
</dbReference>
<proteinExistence type="predicted"/>
<dbReference type="SUPFAM" id="SSF52047">
    <property type="entry name" value="RNI-like"/>
    <property type="match status" value="1"/>
</dbReference>
<dbReference type="CDD" id="cd22159">
    <property type="entry name" value="F-box_AtTIR1-like"/>
    <property type="match status" value="1"/>
</dbReference>
<evidence type="ECO:0000259" key="2">
    <source>
        <dbReference type="Pfam" id="PF00646"/>
    </source>
</evidence>
<dbReference type="Proteomes" id="UP001231189">
    <property type="component" value="Unassembled WGS sequence"/>
</dbReference>
<dbReference type="InterPro" id="IPR036047">
    <property type="entry name" value="F-box-like_dom_sf"/>
</dbReference>
<reference evidence="3" key="1">
    <citation type="submission" date="2023-07" db="EMBL/GenBank/DDBJ databases">
        <title>A chromosome-level genome assembly of Lolium multiflorum.</title>
        <authorList>
            <person name="Chen Y."/>
            <person name="Copetti D."/>
            <person name="Kolliker R."/>
            <person name="Studer B."/>
        </authorList>
    </citation>
    <scope>NUCLEOTIDE SEQUENCE</scope>
    <source>
        <strain evidence="3">02402/16</strain>
        <tissue evidence="3">Leaf</tissue>
    </source>
</reference>
<dbReference type="PANTHER" id="PTHR16134">
    <property type="entry name" value="F-BOX/TPR REPEAT PROTEIN POF3"/>
    <property type="match status" value="1"/>
</dbReference>
<accession>A0AAD8VF10</accession>
<dbReference type="AlphaFoldDB" id="A0AAD8VF10"/>
<name>A0AAD8VF10_LOLMU</name>
<protein>
    <recommendedName>
        <fullName evidence="2">F-box domain-containing protein</fullName>
    </recommendedName>
</protein>
<dbReference type="Gene3D" id="3.80.10.10">
    <property type="entry name" value="Ribonuclease Inhibitor"/>
    <property type="match status" value="1"/>
</dbReference>
<evidence type="ECO:0000313" key="4">
    <source>
        <dbReference type="Proteomes" id="UP001231189"/>
    </source>
</evidence>
<gene>
    <name evidence="3" type="ORF">QYE76_027532</name>
</gene>
<feature type="region of interest" description="Disordered" evidence="1">
    <location>
        <begin position="247"/>
        <end position="290"/>
    </location>
</feature>
<comment type="caution">
    <text evidence="3">The sequence shown here is derived from an EMBL/GenBank/DDBJ whole genome shotgun (WGS) entry which is preliminary data.</text>
</comment>
<evidence type="ECO:0000313" key="3">
    <source>
        <dbReference type="EMBL" id="KAK1603859.1"/>
    </source>
</evidence>
<dbReference type="Gene3D" id="1.20.1280.50">
    <property type="match status" value="1"/>
</dbReference>
<dbReference type="EMBL" id="JAUUTY010000007">
    <property type="protein sequence ID" value="KAK1603859.1"/>
    <property type="molecule type" value="Genomic_DNA"/>
</dbReference>
<keyword evidence="4" id="KW-1185">Reference proteome</keyword>
<organism evidence="3 4">
    <name type="scientific">Lolium multiflorum</name>
    <name type="common">Italian ryegrass</name>
    <name type="synonym">Lolium perenne subsp. multiflorum</name>
    <dbReference type="NCBI Taxonomy" id="4521"/>
    <lineage>
        <taxon>Eukaryota</taxon>
        <taxon>Viridiplantae</taxon>
        <taxon>Streptophyta</taxon>
        <taxon>Embryophyta</taxon>
        <taxon>Tracheophyta</taxon>
        <taxon>Spermatophyta</taxon>
        <taxon>Magnoliopsida</taxon>
        <taxon>Liliopsida</taxon>
        <taxon>Poales</taxon>
        <taxon>Poaceae</taxon>
        <taxon>BOP clade</taxon>
        <taxon>Pooideae</taxon>
        <taxon>Poodae</taxon>
        <taxon>Poeae</taxon>
        <taxon>Poeae Chloroplast Group 2 (Poeae type)</taxon>
        <taxon>Loliodinae</taxon>
        <taxon>Loliinae</taxon>
        <taxon>Lolium</taxon>
    </lineage>
</organism>
<dbReference type="InterPro" id="IPR032675">
    <property type="entry name" value="LRR_dom_sf"/>
</dbReference>